<dbReference type="InterPro" id="IPR017926">
    <property type="entry name" value="GATASE"/>
</dbReference>
<dbReference type="SUPFAM" id="SSF52317">
    <property type="entry name" value="Class I glutamine amidotransferase-like"/>
    <property type="match status" value="1"/>
</dbReference>
<evidence type="ECO:0000259" key="2">
    <source>
        <dbReference type="Pfam" id="PF00117"/>
    </source>
</evidence>
<dbReference type="NCBIfam" id="NF005367">
    <property type="entry name" value="PRK06895.1"/>
    <property type="match status" value="1"/>
</dbReference>
<dbReference type="PANTHER" id="PTHR43418">
    <property type="entry name" value="MULTIFUNCTIONAL TRYPTOPHAN BIOSYNTHESIS PROTEIN-RELATED"/>
    <property type="match status" value="1"/>
</dbReference>
<feature type="domain" description="Glutamine amidotransferase" evidence="2">
    <location>
        <begin position="17"/>
        <end position="197"/>
    </location>
</feature>
<dbReference type="GO" id="GO:0000162">
    <property type="term" value="P:L-tryptophan biosynthetic process"/>
    <property type="evidence" value="ECO:0007669"/>
    <property type="project" value="TreeGrafter"/>
</dbReference>
<dbReference type="Proteomes" id="UP000295496">
    <property type="component" value="Unassembled WGS sequence"/>
</dbReference>
<comment type="caution">
    <text evidence="3">The sequence shown here is derived from an EMBL/GenBank/DDBJ whole genome shotgun (WGS) entry which is preliminary data.</text>
</comment>
<reference evidence="3 4" key="1">
    <citation type="submission" date="2019-03" db="EMBL/GenBank/DDBJ databases">
        <title>Genomic Encyclopedia of Type Strains, Phase IV (KMG-IV): sequencing the most valuable type-strain genomes for metagenomic binning, comparative biology and taxonomic classification.</title>
        <authorList>
            <person name="Goeker M."/>
        </authorList>
    </citation>
    <scope>NUCLEOTIDE SEQUENCE [LARGE SCALE GENOMIC DNA]</scope>
    <source>
        <strain evidence="3 4">DSM 10053</strain>
    </source>
</reference>
<dbReference type="GO" id="GO:0005829">
    <property type="term" value="C:cytosol"/>
    <property type="evidence" value="ECO:0007669"/>
    <property type="project" value="TreeGrafter"/>
</dbReference>
<proteinExistence type="predicted"/>
<dbReference type="InterPro" id="IPR006221">
    <property type="entry name" value="TrpG/PapA_dom"/>
</dbReference>
<dbReference type="PRINTS" id="PR00097">
    <property type="entry name" value="ANTSNTHASEII"/>
</dbReference>
<dbReference type="Gene3D" id="3.40.50.880">
    <property type="match status" value="1"/>
</dbReference>
<dbReference type="Pfam" id="PF00117">
    <property type="entry name" value="GATase"/>
    <property type="match status" value="1"/>
</dbReference>
<organism evidence="3 4">
    <name type="scientific">Lonepinella koalarum</name>
    <dbReference type="NCBI Taxonomy" id="53417"/>
    <lineage>
        <taxon>Bacteria</taxon>
        <taxon>Pseudomonadati</taxon>
        <taxon>Pseudomonadota</taxon>
        <taxon>Gammaproteobacteria</taxon>
        <taxon>Pasteurellales</taxon>
        <taxon>Pasteurellaceae</taxon>
        <taxon>Lonepinella</taxon>
    </lineage>
</organism>
<sequence length="213" mass="24568">MASVYFSTQKTMTKLAIINNHDSFTYNLVDLIRRLHVQFDVINVENLSLDRLEDYSHILISPGPDVPKSYPQLVAMLTRFYQQKTILGVCLGHQTICEFFGATLFNLPNVRHGQKSHLKVQSNSVLFQGLPNHFEIGLYHSWAVSTENFPSELEITATCDDEIIMACQHRTLPIFGVQFHPESYMSEYGLWILKNFLNLESRSYFSEKDQKNT</sequence>
<dbReference type="CDD" id="cd01743">
    <property type="entry name" value="GATase1_Anthranilate_Synthase"/>
    <property type="match status" value="1"/>
</dbReference>
<evidence type="ECO:0000313" key="3">
    <source>
        <dbReference type="EMBL" id="TCK71021.1"/>
    </source>
</evidence>
<name>A0A4V2PUM2_9PAST</name>
<keyword evidence="4" id="KW-1185">Reference proteome</keyword>
<keyword evidence="1" id="KW-0315">Glutamine amidotransferase</keyword>
<dbReference type="GO" id="GO:0046820">
    <property type="term" value="F:4-amino-4-deoxychorismate synthase activity"/>
    <property type="evidence" value="ECO:0007669"/>
    <property type="project" value="TreeGrafter"/>
</dbReference>
<dbReference type="InterPro" id="IPR029062">
    <property type="entry name" value="Class_I_gatase-like"/>
</dbReference>
<dbReference type="EMBL" id="SMGJ01000001">
    <property type="protein sequence ID" value="TCK71021.1"/>
    <property type="molecule type" value="Genomic_DNA"/>
</dbReference>
<dbReference type="RefSeq" id="WP_228777414.1">
    <property type="nucleotide sequence ID" value="NZ_CP170642.1"/>
</dbReference>
<dbReference type="NCBIfam" id="TIGR00566">
    <property type="entry name" value="trpG_papA"/>
    <property type="match status" value="1"/>
</dbReference>
<evidence type="ECO:0000313" key="4">
    <source>
        <dbReference type="Proteomes" id="UP000295496"/>
    </source>
</evidence>
<gene>
    <name evidence="3" type="ORF">EV692_0074</name>
</gene>
<accession>A0A4V2PUM2</accession>
<dbReference type="PANTHER" id="PTHR43418:SF4">
    <property type="entry name" value="MULTIFUNCTIONAL TRYPTOPHAN BIOSYNTHESIS PROTEIN"/>
    <property type="match status" value="1"/>
</dbReference>
<dbReference type="InterPro" id="IPR050472">
    <property type="entry name" value="Anth_synth/Amidotransfase"/>
</dbReference>
<evidence type="ECO:0000256" key="1">
    <source>
        <dbReference type="ARBA" id="ARBA00022962"/>
    </source>
</evidence>
<dbReference type="GO" id="GO:0004049">
    <property type="term" value="F:anthranilate synthase activity"/>
    <property type="evidence" value="ECO:0007669"/>
    <property type="project" value="TreeGrafter"/>
</dbReference>
<dbReference type="GO" id="GO:0046654">
    <property type="term" value="P:tetrahydrofolate biosynthetic process"/>
    <property type="evidence" value="ECO:0007669"/>
    <property type="project" value="TreeGrafter"/>
</dbReference>
<protein>
    <submittedName>
        <fullName evidence="3">Para-aminobenzoate synthetase component 2</fullName>
    </submittedName>
</protein>
<dbReference type="PROSITE" id="PS51273">
    <property type="entry name" value="GATASE_TYPE_1"/>
    <property type="match status" value="1"/>
</dbReference>
<dbReference type="PRINTS" id="PR00096">
    <property type="entry name" value="GATASE"/>
</dbReference>
<dbReference type="AlphaFoldDB" id="A0A4V2PUM2"/>